<keyword evidence="2" id="KW-1185">Reference proteome</keyword>
<reference evidence="1 2" key="1">
    <citation type="submission" date="2018-11" db="EMBL/GenBank/DDBJ databases">
        <authorList>
            <consortium name="Pathogen Informatics"/>
        </authorList>
    </citation>
    <scope>NUCLEOTIDE SEQUENCE [LARGE SCALE GENOMIC DNA]</scope>
</reference>
<proteinExistence type="predicted"/>
<dbReference type="WBParaSite" id="HPBE_0000132401-mRNA-1">
    <property type="protein sequence ID" value="HPBE_0000132401-mRNA-1"/>
    <property type="gene ID" value="HPBE_0000132401"/>
</dbReference>
<dbReference type="Proteomes" id="UP000050761">
    <property type="component" value="Unassembled WGS sequence"/>
</dbReference>
<evidence type="ECO:0000313" key="3">
    <source>
        <dbReference type="WBParaSite" id="HPBE_0000132401-mRNA-1"/>
    </source>
</evidence>
<reference evidence="3" key="2">
    <citation type="submission" date="2019-09" db="UniProtKB">
        <authorList>
            <consortium name="WormBaseParasite"/>
        </authorList>
    </citation>
    <scope>IDENTIFICATION</scope>
</reference>
<protein>
    <submittedName>
        <fullName evidence="3">UBR-type domain-containing protein</fullName>
    </submittedName>
</protein>
<gene>
    <name evidence="1" type="ORF">HPBE_LOCUS1325</name>
</gene>
<evidence type="ECO:0000313" key="2">
    <source>
        <dbReference type="Proteomes" id="UP000050761"/>
    </source>
</evidence>
<name>A0A183F582_HELPZ</name>
<evidence type="ECO:0000313" key="1">
    <source>
        <dbReference type="EMBL" id="VDO19707.1"/>
    </source>
</evidence>
<accession>A0A183F582</accession>
<dbReference type="EMBL" id="UZAH01001390">
    <property type="protein sequence ID" value="VDO19707.1"/>
    <property type="molecule type" value="Genomic_DNA"/>
</dbReference>
<accession>A0A3P7UBP8</accession>
<sequence>MEGVAGCGEAVDAVQVVAVEEEEDTTSALDDQILLKKQFRQFEDVTLAKYEYSAFYFCNGCDGSLTNSKDLCGDTGCRLRK</sequence>
<organism evidence="2 3">
    <name type="scientific">Heligmosomoides polygyrus</name>
    <name type="common">Parasitic roundworm</name>
    <dbReference type="NCBI Taxonomy" id="6339"/>
    <lineage>
        <taxon>Eukaryota</taxon>
        <taxon>Metazoa</taxon>
        <taxon>Ecdysozoa</taxon>
        <taxon>Nematoda</taxon>
        <taxon>Chromadorea</taxon>
        <taxon>Rhabditida</taxon>
        <taxon>Rhabditina</taxon>
        <taxon>Rhabditomorpha</taxon>
        <taxon>Strongyloidea</taxon>
        <taxon>Heligmosomidae</taxon>
        <taxon>Heligmosomoides</taxon>
    </lineage>
</organism>
<dbReference type="AlphaFoldDB" id="A0A183F582"/>